<proteinExistence type="predicted"/>
<dbReference type="PANTHER" id="PTHR43431">
    <property type="entry name" value="OXIDOREDUCTASE, SHORT CHAIN DEHYDROGENASE/REDUCTASE FAMILY (AFU_ORTHOLOGUE AFUA_5G14000)"/>
    <property type="match status" value="1"/>
</dbReference>
<protein>
    <submittedName>
        <fullName evidence="1">SDR family NAD(P)-dependent oxidoreductase</fullName>
    </submittedName>
</protein>
<evidence type="ECO:0000313" key="1">
    <source>
        <dbReference type="EMBL" id="MCO8270326.1"/>
    </source>
</evidence>
<comment type="caution">
    <text evidence="1">The sequence shown here is derived from an EMBL/GenBank/DDBJ whole genome shotgun (WGS) entry which is preliminary data.</text>
</comment>
<accession>A0ABT1DKN1</accession>
<organism evidence="1 2">
    <name type="scientific">Paractinoplanes aksuensis</name>
    <dbReference type="NCBI Taxonomy" id="2939490"/>
    <lineage>
        <taxon>Bacteria</taxon>
        <taxon>Bacillati</taxon>
        <taxon>Actinomycetota</taxon>
        <taxon>Actinomycetes</taxon>
        <taxon>Micromonosporales</taxon>
        <taxon>Micromonosporaceae</taxon>
        <taxon>Paractinoplanes</taxon>
    </lineage>
</organism>
<evidence type="ECO:0000313" key="2">
    <source>
        <dbReference type="Proteomes" id="UP001523369"/>
    </source>
</evidence>
<dbReference type="EMBL" id="JAMYJR010000003">
    <property type="protein sequence ID" value="MCO8270326.1"/>
    <property type="molecule type" value="Genomic_DNA"/>
</dbReference>
<dbReference type="RefSeq" id="WP_253236440.1">
    <property type="nucleotide sequence ID" value="NZ_JAMYJR010000003.1"/>
</dbReference>
<gene>
    <name evidence="1" type="ORF">M1L60_06920</name>
</gene>
<name>A0ABT1DKN1_9ACTN</name>
<dbReference type="InterPro" id="IPR002347">
    <property type="entry name" value="SDR_fam"/>
</dbReference>
<reference evidence="1 2" key="1">
    <citation type="submission" date="2022-06" db="EMBL/GenBank/DDBJ databases">
        <title>New Species of the Genus Actinoplanes, ActinopZanes ferrugineus.</title>
        <authorList>
            <person name="Ding P."/>
        </authorList>
    </citation>
    <scope>NUCLEOTIDE SEQUENCE [LARGE SCALE GENOMIC DNA]</scope>
    <source>
        <strain evidence="1 2">TRM88003</strain>
    </source>
</reference>
<keyword evidence="2" id="KW-1185">Reference proteome</keyword>
<dbReference type="Gene3D" id="3.40.50.720">
    <property type="entry name" value="NAD(P)-binding Rossmann-like Domain"/>
    <property type="match status" value="1"/>
</dbReference>
<dbReference type="Proteomes" id="UP001523369">
    <property type="component" value="Unassembled WGS sequence"/>
</dbReference>
<dbReference type="SUPFAM" id="SSF51735">
    <property type="entry name" value="NAD(P)-binding Rossmann-fold domains"/>
    <property type="match status" value="1"/>
</dbReference>
<dbReference type="PANTHER" id="PTHR43431:SF7">
    <property type="entry name" value="OXIDOREDUCTASE, SHORT CHAIN DEHYDROGENASE_REDUCTASE FAMILY (AFU_ORTHOLOGUE AFUA_5G14000)"/>
    <property type="match status" value="1"/>
</dbReference>
<dbReference type="InterPro" id="IPR036291">
    <property type="entry name" value="NAD(P)-bd_dom_sf"/>
</dbReference>
<sequence>MSKTIVIFGAGTGLGASVARRFGREGYRVALVARTRERLEALAAELSEEGIEAAAFPADLAASDGIAAVIEAVLARFGRIDVVEYAPITVEGFTAAADLSAARLRPYTEVFLLSLVEAVHAALPGMLERGDGAILLGQGVSATHPQPGLSGFGPVMAAARNYIHSLHGELAGKGVYAGVVHVAAMVERSAGQRAMLGGDMATGLDVSAIPVIDPDDIAEAFWTMVTKRDEIERQLPSS</sequence>
<dbReference type="Pfam" id="PF00106">
    <property type="entry name" value="adh_short"/>
    <property type="match status" value="1"/>
</dbReference>